<keyword evidence="15" id="KW-1185">Reference proteome</keyword>
<keyword evidence="6 12" id="KW-0028">Amino-acid biosynthesis</keyword>
<evidence type="ECO:0000313" key="15">
    <source>
        <dbReference type="Proteomes" id="UP000294581"/>
    </source>
</evidence>
<dbReference type="InterPro" id="IPR001926">
    <property type="entry name" value="TrpB-like_PALP"/>
</dbReference>
<evidence type="ECO:0000259" key="13">
    <source>
        <dbReference type="Pfam" id="PF00291"/>
    </source>
</evidence>
<proteinExistence type="inferred from homology"/>
<keyword evidence="10 12" id="KW-0456">Lyase</keyword>
<evidence type="ECO:0000256" key="11">
    <source>
        <dbReference type="ARBA" id="ARBA00049047"/>
    </source>
</evidence>
<dbReference type="CDD" id="cd06446">
    <property type="entry name" value="Trp-synth_B"/>
    <property type="match status" value="1"/>
</dbReference>
<sequence>MSMQNNYAFPDPNGRYGQFGGRYVPETLMSALLQLEQDYLRLRADASFQTELAYYLKQYAGRPTPLYFAERLTEYLGGPKIYLKREDLNHTGAHKINNAIGQGLLALRTGKRRIIAETGAGQHGVASATIAARFGLECTVFMGEEDMRRQALNVFRMRMLGAEVVPAMSGTRTLKDATNEAIRHWVSHVDDTHYVIGSVVGPHPYPQIVRDFQRVIGDETKEQILEQEGRLPDTVVACVGGGSNAMGMFFPFVEDTQVQLIGTEAAGHGIHTEHHAASINKGRPGVLHGAKTMLLQDEYGQVTPAHSISAGLDYPGIGPEHAHFAQSGRAVYVPVTDEEALAAFYLLSKLEGIIPALESAHAIAYVVREAQRMQKDDIVVICLSGRGDKDVEQVAQMEGGLANGANS</sequence>
<dbReference type="NCBIfam" id="TIGR00263">
    <property type="entry name" value="trpB"/>
    <property type="match status" value="1"/>
</dbReference>
<evidence type="ECO:0000256" key="1">
    <source>
        <dbReference type="ARBA" id="ARBA00001933"/>
    </source>
</evidence>
<dbReference type="EMBL" id="SORF01000002">
    <property type="protein sequence ID" value="TDY50718.1"/>
    <property type="molecule type" value="Genomic_DNA"/>
</dbReference>
<dbReference type="InterPro" id="IPR036052">
    <property type="entry name" value="TrpB-like_PALP_sf"/>
</dbReference>
<comment type="similarity">
    <text evidence="4 12">Belongs to the TrpB family.</text>
</comment>
<keyword evidence="7 12" id="KW-0822">Tryptophan biosynthesis</keyword>
<comment type="subunit">
    <text evidence="5 12">Tetramer of two alpha and two beta chains.</text>
</comment>
<comment type="pathway">
    <text evidence="3 12">Amino-acid biosynthesis; L-tryptophan biosynthesis; L-tryptophan from chorismate: step 5/5.</text>
</comment>
<dbReference type="PROSITE" id="PS00168">
    <property type="entry name" value="TRP_SYNTHASE_BETA"/>
    <property type="match status" value="1"/>
</dbReference>
<keyword evidence="8 12" id="KW-0663">Pyridoxal phosphate</keyword>
<evidence type="ECO:0000256" key="6">
    <source>
        <dbReference type="ARBA" id="ARBA00022605"/>
    </source>
</evidence>
<evidence type="ECO:0000256" key="10">
    <source>
        <dbReference type="ARBA" id="ARBA00023239"/>
    </source>
</evidence>
<dbReference type="PIRSF" id="PIRSF001413">
    <property type="entry name" value="Trp_syn_beta"/>
    <property type="match status" value="1"/>
</dbReference>
<dbReference type="HAMAP" id="MF_00133">
    <property type="entry name" value="Trp_synth_beta"/>
    <property type="match status" value="1"/>
</dbReference>
<dbReference type="InterPro" id="IPR006653">
    <property type="entry name" value="Trp_synth_b_CS"/>
</dbReference>
<feature type="domain" description="Tryptophan synthase beta chain-like PALP" evidence="13">
    <location>
        <begin position="59"/>
        <end position="385"/>
    </location>
</feature>
<dbReference type="PANTHER" id="PTHR48077:SF3">
    <property type="entry name" value="TRYPTOPHAN SYNTHASE"/>
    <property type="match status" value="1"/>
</dbReference>
<evidence type="ECO:0000313" key="14">
    <source>
        <dbReference type="EMBL" id="TDY50718.1"/>
    </source>
</evidence>
<organism evidence="14 15">
    <name type="scientific">Alicyclobacillus sacchari</name>
    <dbReference type="NCBI Taxonomy" id="392010"/>
    <lineage>
        <taxon>Bacteria</taxon>
        <taxon>Bacillati</taxon>
        <taxon>Bacillota</taxon>
        <taxon>Bacilli</taxon>
        <taxon>Bacillales</taxon>
        <taxon>Alicyclobacillaceae</taxon>
        <taxon>Alicyclobacillus</taxon>
    </lineage>
</organism>
<evidence type="ECO:0000256" key="9">
    <source>
        <dbReference type="ARBA" id="ARBA00023141"/>
    </source>
</evidence>
<evidence type="ECO:0000256" key="4">
    <source>
        <dbReference type="ARBA" id="ARBA00009982"/>
    </source>
</evidence>
<dbReference type="Gene3D" id="3.40.50.1100">
    <property type="match status" value="2"/>
</dbReference>
<accession>A0A4R8LT83</accession>
<dbReference type="Pfam" id="PF00291">
    <property type="entry name" value="PALP"/>
    <property type="match status" value="1"/>
</dbReference>
<dbReference type="InterPro" id="IPR023026">
    <property type="entry name" value="Trp_synth_beta/beta-like"/>
</dbReference>
<comment type="cofactor">
    <cofactor evidence="1 12">
        <name>pyridoxal 5'-phosphate</name>
        <dbReference type="ChEBI" id="CHEBI:597326"/>
    </cofactor>
</comment>
<dbReference type="InterPro" id="IPR006654">
    <property type="entry name" value="Trp_synth_beta"/>
</dbReference>
<dbReference type="Proteomes" id="UP000294581">
    <property type="component" value="Unassembled WGS sequence"/>
</dbReference>
<dbReference type="GO" id="GO:0005737">
    <property type="term" value="C:cytoplasm"/>
    <property type="evidence" value="ECO:0007669"/>
    <property type="project" value="TreeGrafter"/>
</dbReference>
<dbReference type="AlphaFoldDB" id="A0A4R8LT83"/>
<dbReference type="EC" id="4.2.1.20" evidence="12"/>
<dbReference type="GO" id="GO:0004834">
    <property type="term" value="F:tryptophan synthase activity"/>
    <property type="evidence" value="ECO:0007669"/>
    <property type="project" value="UniProtKB-UniRule"/>
</dbReference>
<comment type="caution">
    <text evidence="14">The sequence shown here is derived from an EMBL/GenBank/DDBJ whole genome shotgun (WGS) entry which is preliminary data.</text>
</comment>
<evidence type="ECO:0000256" key="5">
    <source>
        <dbReference type="ARBA" id="ARBA00011270"/>
    </source>
</evidence>
<comment type="function">
    <text evidence="2 12">The beta subunit is responsible for the synthesis of L-tryptophan from indole and L-serine.</text>
</comment>
<name>A0A4R8LT83_9BACL</name>
<evidence type="ECO:0000256" key="3">
    <source>
        <dbReference type="ARBA" id="ARBA00004733"/>
    </source>
</evidence>
<dbReference type="UniPathway" id="UPA00035">
    <property type="reaction ID" value="UER00044"/>
</dbReference>
<dbReference type="FunFam" id="3.40.50.1100:FF:000001">
    <property type="entry name" value="Tryptophan synthase beta chain"/>
    <property type="match status" value="1"/>
</dbReference>
<evidence type="ECO:0000256" key="2">
    <source>
        <dbReference type="ARBA" id="ARBA00002786"/>
    </source>
</evidence>
<reference evidence="14 15" key="1">
    <citation type="submission" date="2019-03" db="EMBL/GenBank/DDBJ databases">
        <title>Genomic Encyclopedia of Type Strains, Phase IV (KMG-IV): sequencing the most valuable type-strain genomes for metagenomic binning, comparative biology and taxonomic classification.</title>
        <authorList>
            <person name="Goeker M."/>
        </authorList>
    </citation>
    <scope>NUCLEOTIDE SEQUENCE [LARGE SCALE GENOMIC DNA]</scope>
    <source>
        <strain evidence="14 15">DSM 17974</strain>
    </source>
</reference>
<evidence type="ECO:0000256" key="8">
    <source>
        <dbReference type="ARBA" id="ARBA00022898"/>
    </source>
</evidence>
<dbReference type="PANTHER" id="PTHR48077">
    <property type="entry name" value="TRYPTOPHAN SYNTHASE-RELATED"/>
    <property type="match status" value="1"/>
</dbReference>
<comment type="catalytic activity">
    <reaction evidence="11 12">
        <text>(1S,2R)-1-C-(indol-3-yl)glycerol 3-phosphate + L-serine = D-glyceraldehyde 3-phosphate + L-tryptophan + H2O</text>
        <dbReference type="Rhea" id="RHEA:10532"/>
        <dbReference type="ChEBI" id="CHEBI:15377"/>
        <dbReference type="ChEBI" id="CHEBI:33384"/>
        <dbReference type="ChEBI" id="CHEBI:57912"/>
        <dbReference type="ChEBI" id="CHEBI:58866"/>
        <dbReference type="ChEBI" id="CHEBI:59776"/>
        <dbReference type="EC" id="4.2.1.20"/>
    </reaction>
</comment>
<keyword evidence="9 12" id="KW-0057">Aromatic amino acid biosynthesis</keyword>
<evidence type="ECO:0000256" key="12">
    <source>
        <dbReference type="HAMAP-Rule" id="MF_00133"/>
    </source>
</evidence>
<protein>
    <recommendedName>
        <fullName evidence="12">Tryptophan synthase beta chain</fullName>
        <ecNumber evidence="12">4.2.1.20</ecNumber>
    </recommendedName>
</protein>
<evidence type="ECO:0000256" key="7">
    <source>
        <dbReference type="ARBA" id="ARBA00022822"/>
    </source>
</evidence>
<dbReference type="SUPFAM" id="SSF53686">
    <property type="entry name" value="Tryptophan synthase beta subunit-like PLP-dependent enzymes"/>
    <property type="match status" value="1"/>
</dbReference>
<feature type="modified residue" description="N6-(pyridoxal phosphate)lysine" evidence="12">
    <location>
        <position position="95"/>
    </location>
</feature>
<gene>
    <name evidence="12" type="primary">trpB</name>
    <name evidence="14" type="ORF">C7445_102278</name>
</gene>
<dbReference type="FunFam" id="3.40.50.1100:FF:000004">
    <property type="entry name" value="Tryptophan synthase beta chain"/>
    <property type="match status" value="1"/>
</dbReference>